<name>A0A023B0V8_GRENI</name>
<evidence type="ECO:0000313" key="1">
    <source>
        <dbReference type="EMBL" id="EZG45945.1"/>
    </source>
</evidence>
<evidence type="ECO:0000313" key="2">
    <source>
        <dbReference type="Proteomes" id="UP000019763"/>
    </source>
</evidence>
<dbReference type="RefSeq" id="XP_011132413.1">
    <property type="nucleotide sequence ID" value="XM_011134111.1"/>
</dbReference>
<protein>
    <submittedName>
        <fullName evidence="1">Uncharacterized protein</fullName>
    </submittedName>
</protein>
<dbReference type="VEuPathDB" id="CryptoDB:GNI_136180"/>
<organism evidence="1 2">
    <name type="scientific">Gregarina niphandrodes</name>
    <name type="common">Septate eugregarine</name>
    <dbReference type="NCBI Taxonomy" id="110365"/>
    <lineage>
        <taxon>Eukaryota</taxon>
        <taxon>Sar</taxon>
        <taxon>Alveolata</taxon>
        <taxon>Apicomplexa</taxon>
        <taxon>Conoidasida</taxon>
        <taxon>Gregarinasina</taxon>
        <taxon>Eugregarinorida</taxon>
        <taxon>Gregarinidae</taxon>
        <taxon>Gregarina</taxon>
    </lineage>
</organism>
<reference evidence="1" key="1">
    <citation type="submission" date="2013-12" db="EMBL/GenBank/DDBJ databases">
        <authorList>
            <person name="Omoto C.K."/>
            <person name="Sibley D."/>
            <person name="Venepally P."/>
            <person name="Hadjithomas M."/>
            <person name="Karamycheva S."/>
            <person name="Brunk B."/>
            <person name="Roos D."/>
            <person name="Caler E."/>
            <person name="Lorenzi H."/>
        </authorList>
    </citation>
    <scope>NUCLEOTIDE SEQUENCE</scope>
</reference>
<gene>
    <name evidence="1" type="ORF">GNI_136180</name>
</gene>
<keyword evidence="2" id="KW-1185">Reference proteome</keyword>
<proteinExistence type="predicted"/>
<dbReference type="Proteomes" id="UP000019763">
    <property type="component" value="Unassembled WGS sequence"/>
</dbReference>
<comment type="caution">
    <text evidence="1">The sequence shown here is derived from an EMBL/GenBank/DDBJ whole genome shotgun (WGS) entry which is preliminary data.</text>
</comment>
<dbReference type="GeneID" id="22914837"/>
<dbReference type="EMBL" id="AFNH02001007">
    <property type="protein sequence ID" value="EZG45945.1"/>
    <property type="molecule type" value="Genomic_DNA"/>
</dbReference>
<sequence>MNQGCDEPRNDYTTVEQLLKRPGAIKDALLVKEGLEFRRELFETECEKIRDAGRLLEQQMDKALAQATFHDAHIDLKRPSPTAQPFVQLVKHQDATIQ</sequence>
<dbReference type="AlphaFoldDB" id="A0A023B0V8"/>
<accession>A0A023B0V8</accession>